<name>A0ACB9JPK9_9ASTR</name>
<gene>
    <name evidence="1" type="ORF">L1987_09482</name>
</gene>
<comment type="caution">
    <text evidence="1">The sequence shown here is derived from an EMBL/GenBank/DDBJ whole genome shotgun (WGS) entry which is preliminary data.</text>
</comment>
<accession>A0ACB9JPK9</accession>
<keyword evidence="2" id="KW-1185">Reference proteome</keyword>
<dbReference type="EMBL" id="CM042020">
    <property type="protein sequence ID" value="KAI3821906.1"/>
    <property type="molecule type" value="Genomic_DNA"/>
</dbReference>
<reference evidence="1 2" key="2">
    <citation type="journal article" date="2022" name="Mol. Ecol. Resour.">
        <title>The genomes of chicory, endive, great burdock and yacon provide insights into Asteraceae paleo-polyploidization history and plant inulin production.</title>
        <authorList>
            <person name="Fan W."/>
            <person name="Wang S."/>
            <person name="Wang H."/>
            <person name="Wang A."/>
            <person name="Jiang F."/>
            <person name="Liu H."/>
            <person name="Zhao H."/>
            <person name="Xu D."/>
            <person name="Zhang Y."/>
        </authorList>
    </citation>
    <scope>NUCLEOTIDE SEQUENCE [LARGE SCALE GENOMIC DNA]</scope>
    <source>
        <strain evidence="2">cv. Yunnan</strain>
        <tissue evidence="1">Leaves</tissue>
    </source>
</reference>
<evidence type="ECO:0000313" key="2">
    <source>
        <dbReference type="Proteomes" id="UP001056120"/>
    </source>
</evidence>
<reference evidence="2" key="1">
    <citation type="journal article" date="2022" name="Mol. Ecol. Resour.">
        <title>The genomes of chicory, endive, great burdock and yacon provide insights into Asteraceae palaeo-polyploidization history and plant inulin production.</title>
        <authorList>
            <person name="Fan W."/>
            <person name="Wang S."/>
            <person name="Wang H."/>
            <person name="Wang A."/>
            <person name="Jiang F."/>
            <person name="Liu H."/>
            <person name="Zhao H."/>
            <person name="Xu D."/>
            <person name="Zhang Y."/>
        </authorList>
    </citation>
    <scope>NUCLEOTIDE SEQUENCE [LARGE SCALE GENOMIC DNA]</scope>
    <source>
        <strain evidence="2">cv. Yunnan</strain>
    </source>
</reference>
<sequence>MQFVLSFNGYKITKKTLRKALSALLSAPVTFFLHGVCQWCSRNLSVVMVAFARLMICLSAASSVDAAEKPIHSNSGLQQIRLSVADLFFSRRTRPTDEWRVGFKMFCINNFIFSGVEVMFDHQQQMSPTFILRLMSFTQLYYSS</sequence>
<organism evidence="1 2">
    <name type="scientific">Smallanthus sonchifolius</name>
    <dbReference type="NCBI Taxonomy" id="185202"/>
    <lineage>
        <taxon>Eukaryota</taxon>
        <taxon>Viridiplantae</taxon>
        <taxon>Streptophyta</taxon>
        <taxon>Embryophyta</taxon>
        <taxon>Tracheophyta</taxon>
        <taxon>Spermatophyta</taxon>
        <taxon>Magnoliopsida</taxon>
        <taxon>eudicotyledons</taxon>
        <taxon>Gunneridae</taxon>
        <taxon>Pentapetalae</taxon>
        <taxon>asterids</taxon>
        <taxon>campanulids</taxon>
        <taxon>Asterales</taxon>
        <taxon>Asteraceae</taxon>
        <taxon>Asteroideae</taxon>
        <taxon>Heliantheae alliance</taxon>
        <taxon>Millerieae</taxon>
        <taxon>Smallanthus</taxon>
    </lineage>
</organism>
<protein>
    <submittedName>
        <fullName evidence="1">Uncharacterized protein</fullName>
    </submittedName>
</protein>
<evidence type="ECO:0000313" key="1">
    <source>
        <dbReference type="EMBL" id="KAI3821906.1"/>
    </source>
</evidence>
<proteinExistence type="predicted"/>
<dbReference type="Proteomes" id="UP001056120">
    <property type="component" value="Linkage Group LG03"/>
</dbReference>